<evidence type="ECO:0000256" key="5">
    <source>
        <dbReference type="ARBA" id="ARBA00022694"/>
    </source>
</evidence>
<dbReference type="Pfam" id="PF08617">
    <property type="entry name" value="CGI-121"/>
    <property type="match status" value="1"/>
</dbReference>
<dbReference type="OrthoDB" id="329139at2759"/>
<dbReference type="GO" id="GO:0005829">
    <property type="term" value="C:cytosol"/>
    <property type="evidence" value="ECO:0007669"/>
    <property type="project" value="TreeGrafter"/>
</dbReference>
<evidence type="ECO:0000256" key="4">
    <source>
        <dbReference type="ARBA" id="ARBA00016009"/>
    </source>
</evidence>
<comment type="subcellular location">
    <subcellularLocation>
        <location evidence="1">Nucleus</location>
    </subcellularLocation>
</comment>
<evidence type="ECO:0000313" key="9">
    <source>
        <dbReference type="EMBL" id="QLQ78350.1"/>
    </source>
</evidence>
<accession>A0A7H9HLY9</accession>
<name>A0A7H9HLY9_9SACH</name>
<dbReference type="PANTHER" id="PTHR15840">
    <property type="entry name" value="CGI-121 FAMILY MEMBER"/>
    <property type="match status" value="1"/>
</dbReference>
<keyword evidence="10" id="KW-1185">Reference proteome</keyword>
<dbReference type="Proteomes" id="UP000510647">
    <property type="component" value="Chromosome 1"/>
</dbReference>
<dbReference type="PANTHER" id="PTHR15840:SF10">
    <property type="entry name" value="EKC_KEOPS COMPLEX SUBUNIT TPRKB"/>
    <property type="match status" value="1"/>
</dbReference>
<evidence type="ECO:0000256" key="2">
    <source>
        <dbReference type="ARBA" id="ARBA00005546"/>
    </source>
</evidence>
<dbReference type="InterPro" id="IPR036504">
    <property type="entry name" value="CGI121/TPRKB_sf"/>
</dbReference>
<evidence type="ECO:0000256" key="8">
    <source>
        <dbReference type="RuleBase" id="RU004398"/>
    </source>
</evidence>
<protein>
    <recommendedName>
        <fullName evidence="4">EKC/KEOPS complex subunit CGI121</fullName>
    </recommendedName>
    <alternativeName>
        <fullName evidence="3">EKC/KEOPS complex subunit cgi121</fullName>
    </alternativeName>
</protein>
<organism evidence="9 10">
    <name type="scientific">Torulaspora globosa</name>
    <dbReference type="NCBI Taxonomy" id="48254"/>
    <lineage>
        <taxon>Eukaryota</taxon>
        <taxon>Fungi</taxon>
        <taxon>Dikarya</taxon>
        <taxon>Ascomycota</taxon>
        <taxon>Saccharomycotina</taxon>
        <taxon>Saccharomycetes</taxon>
        <taxon>Saccharomycetales</taxon>
        <taxon>Saccharomycetaceae</taxon>
        <taxon>Torulaspora</taxon>
    </lineage>
</organism>
<keyword evidence="5" id="KW-0819">tRNA processing</keyword>
<evidence type="ECO:0000313" key="10">
    <source>
        <dbReference type="Proteomes" id="UP000510647"/>
    </source>
</evidence>
<dbReference type="GO" id="GO:0002949">
    <property type="term" value="P:tRNA threonylcarbamoyladenosine modification"/>
    <property type="evidence" value="ECO:0007669"/>
    <property type="project" value="TreeGrafter"/>
</dbReference>
<dbReference type="GO" id="GO:0005634">
    <property type="term" value="C:nucleus"/>
    <property type="evidence" value="ECO:0007669"/>
    <property type="project" value="UniProtKB-SubCell"/>
</dbReference>
<dbReference type="EMBL" id="CP059267">
    <property type="protein sequence ID" value="QLQ78350.1"/>
    <property type="molecule type" value="Genomic_DNA"/>
</dbReference>
<dbReference type="InterPro" id="IPR013926">
    <property type="entry name" value="CGI121/TPRKB"/>
</dbReference>
<proteinExistence type="inferred from homology"/>
<gene>
    <name evidence="9" type="ORF">HG537_0A05970</name>
</gene>
<sequence length="157" mass="17837">MSSINRCSIVLPQFPEYTVLISLFEDVSNAHKLRLKVAQLPFAIIDARAICSKEQLLSAIYRALVEVSYNKQRTKSLHSECLLCLSPSSNIGEAFKNFGLKDDCKTVIVVQILGPNDQDVVKRLDEEICGREVEFLDQTLERHCDEEFIRKVCGCER</sequence>
<dbReference type="GO" id="GO:0000408">
    <property type="term" value="C:EKC/KEOPS complex"/>
    <property type="evidence" value="ECO:0007669"/>
    <property type="project" value="TreeGrafter"/>
</dbReference>
<dbReference type="Gene3D" id="3.30.2380.10">
    <property type="entry name" value="CGI121/TPRKB"/>
    <property type="match status" value="1"/>
</dbReference>
<dbReference type="AlphaFoldDB" id="A0A7H9HLY9"/>
<comment type="similarity">
    <text evidence="2 8">Belongs to the CGI121/TPRKB family.</text>
</comment>
<comment type="function">
    <text evidence="7">Component of the EKC/KEOPS complex that is required for the formation of a threonylcarbamoyl group on adenosine at position 37 (t(6)A37) in tRNAs that read codons beginning with adenine. The complex is probably involved in the transfer of the threonylcarbamoyl moiety of threonylcarbamoyl-AMP (TC-AMP) to the N6 group of A37. CGI121 acts as an allosteric effector that regulates the t(6)A activity of the complex. The EKC/KEOPS complex also promotes both telomere uncapping and telomere elongation. The complex is required for efficient recruitment of transcriptional coactivators. CGI121 is not required for tRNA modification.</text>
</comment>
<evidence type="ECO:0000256" key="6">
    <source>
        <dbReference type="ARBA" id="ARBA00023242"/>
    </source>
</evidence>
<dbReference type="SUPFAM" id="SSF143870">
    <property type="entry name" value="PF0523-like"/>
    <property type="match status" value="1"/>
</dbReference>
<keyword evidence="6 8" id="KW-0539">Nucleus</keyword>
<reference evidence="9 10" key="1">
    <citation type="submission" date="2020-06" db="EMBL/GenBank/DDBJ databases">
        <title>The yeast mating-type switching endonuclease HO is a domesticated member of an unorthodox homing genetic element family.</title>
        <authorList>
            <person name="Coughlan A.Y."/>
            <person name="Lombardi L."/>
            <person name="Braun-Galleani S."/>
            <person name="Martos A.R."/>
            <person name="Galeote V."/>
            <person name="Bigey F."/>
            <person name="Dequin S."/>
            <person name="Byrne K.P."/>
            <person name="Wolfe K.H."/>
        </authorList>
    </citation>
    <scope>NUCLEOTIDE SEQUENCE [LARGE SCALE GENOMIC DNA]</scope>
    <source>
        <strain evidence="9 10">CBS2947</strain>
    </source>
</reference>
<evidence type="ECO:0000256" key="3">
    <source>
        <dbReference type="ARBA" id="ARBA00015316"/>
    </source>
</evidence>
<evidence type="ECO:0000256" key="7">
    <source>
        <dbReference type="ARBA" id="ARBA00025043"/>
    </source>
</evidence>
<evidence type="ECO:0000256" key="1">
    <source>
        <dbReference type="ARBA" id="ARBA00004123"/>
    </source>
</evidence>